<dbReference type="OrthoDB" id="9805576at2"/>
<reference evidence="5 6" key="1">
    <citation type="submission" date="2006-05" db="EMBL/GenBank/DDBJ databases">
        <authorList>
            <person name="King G."/>
            <person name="Ferriera S."/>
            <person name="Johnson J."/>
            <person name="Kravitz S."/>
            <person name="Beeson K."/>
            <person name="Sutton G."/>
            <person name="Rogers Y.-H."/>
            <person name="Friedman R."/>
            <person name="Frazier M."/>
            <person name="Venter J.C."/>
        </authorList>
    </citation>
    <scope>NUCLEOTIDE SEQUENCE [LARGE SCALE GENOMIC DNA]</scope>
    <source>
        <strain evidence="6">ATCC 25650 / DSM 13394 / JCM 20685 / NBRC 16684 / NCIMB 2208 / IAM 12614 / B1</strain>
    </source>
</reference>
<sequence>MTSSPLFVGVDIGTSGIRAAAVGPDGTVLGLGRARIGADDHIRRDPAMWERALHACFRDLEQTVDVSAIAGICVDGTSGTVLALDGKGQPNGHALMYNDAVEDQRIPSEIASVAPSQSAAHGASSALARAIELQDRPGVARIVHQADWIAEQLAGTPVPSDESNALKTGYDPVSRTWPDWLGETSIRRDLLPEVVPTGTVTARTGGTFGLPAGIPIVAGMSDGCASFLATGAKRPGDGVTVLGTTLTLKLLCDGPLFAPEYGIYSHRIGDLWLAGGASNSGGAALLAHFDLDQMANLTARIDPETPCELDYYPLPRPGERFPINDPKLSPRVTPRPEDDAAFFKGLLTGIAGIEKLGYQRLVELGAPALTSVRTVGGGADNPAWTRIRLKLIDVPAEPVFSKEAAVGSALVAREALS</sequence>
<dbReference type="Pfam" id="PF02782">
    <property type="entry name" value="FGGY_C"/>
    <property type="match status" value="1"/>
</dbReference>
<evidence type="ECO:0000313" key="6">
    <source>
        <dbReference type="Proteomes" id="UP000004848"/>
    </source>
</evidence>
<evidence type="ECO:0000256" key="1">
    <source>
        <dbReference type="ARBA" id="ARBA00009156"/>
    </source>
</evidence>
<organism evidence="5 6">
    <name type="scientific">Roseibium aggregatum (strain ATCC 25650 / DSM 13394 / JCM 20685 / NBRC 16684 / NCIMB 2208 / IAM 12614 / B1)</name>
    <name type="common">Stappia aggregata</name>
    <dbReference type="NCBI Taxonomy" id="384765"/>
    <lineage>
        <taxon>Bacteria</taxon>
        <taxon>Pseudomonadati</taxon>
        <taxon>Pseudomonadota</taxon>
        <taxon>Alphaproteobacteria</taxon>
        <taxon>Hyphomicrobiales</taxon>
        <taxon>Stappiaceae</taxon>
        <taxon>Roseibium</taxon>
    </lineage>
</organism>
<dbReference type="CDD" id="cd07783">
    <property type="entry name" value="ASKHA_NBD_FGGY_SePSK_AtXK1-like"/>
    <property type="match status" value="1"/>
</dbReference>
<evidence type="ECO:0000256" key="3">
    <source>
        <dbReference type="ARBA" id="ARBA00022777"/>
    </source>
</evidence>
<keyword evidence="2" id="KW-0808">Transferase</keyword>
<dbReference type="SUPFAM" id="SSF53067">
    <property type="entry name" value="Actin-like ATPase domain"/>
    <property type="match status" value="2"/>
</dbReference>
<keyword evidence="3" id="KW-0418">Kinase</keyword>
<dbReference type="GO" id="GO:0005829">
    <property type="term" value="C:cytosol"/>
    <property type="evidence" value="ECO:0007669"/>
    <property type="project" value="TreeGrafter"/>
</dbReference>
<proteinExistence type="inferred from homology"/>
<dbReference type="eggNOG" id="COG1070">
    <property type="taxonomic scope" value="Bacteria"/>
</dbReference>
<dbReference type="PANTHER" id="PTHR10196">
    <property type="entry name" value="SUGAR KINASE"/>
    <property type="match status" value="1"/>
</dbReference>
<evidence type="ECO:0000313" key="5">
    <source>
        <dbReference type="EMBL" id="EAV40294.1"/>
    </source>
</evidence>
<accession>A0P3V0</accession>
<gene>
    <name evidence="5" type="ORF">SIAM614_28721</name>
</gene>
<dbReference type="GeneID" id="68850012"/>
<dbReference type="AlphaFoldDB" id="A0P3V0"/>
<evidence type="ECO:0000259" key="4">
    <source>
        <dbReference type="Pfam" id="PF02782"/>
    </source>
</evidence>
<dbReference type="InterPro" id="IPR018485">
    <property type="entry name" value="FGGY_C"/>
</dbReference>
<feature type="domain" description="Carbohydrate kinase FGGY C-terminal" evidence="4">
    <location>
        <begin position="241"/>
        <end position="412"/>
    </location>
</feature>
<dbReference type="GO" id="GO:0004856">
    <property type="term" value="F:D-xylulokinase activity"/>
    <property type="evidence" value="ECO:0007669"/>
    <property type="project" value="TreeGrafter"/>
</dbReference>
<dbReference type="GO" id="GO:0019150">
    <property type="term" value="F:D-ribulokinase activity"/>
    <property type="evidence" value="ECO:0007669"/>
    <property type="project" value="TreeGrafter"/>
</dbReference>
<dbReference type="PANTHER" id="PTHR10196:SF80">
    <property type="entry name" value="D-RIBULOSE KINASE"/>
    <property type="match status" value="1"/>
</dbReference>
<dbReference type="GO" id="GO:0005997">
    <property type="term" value="P:xylulose metabolic process"/>
    <property type="evidence" value="ECO:0007669"/>
    <property type="project" value="TreeGrafter"/>
</dbReference>
<dbReference type="RefSeq" id="WP_006940321.1">
    <property type="nucleotide sequence ID" value="NZ_AAUW01000034.1"/>
</dbReference>
<dbReference type="Proteomes" id="UP000004848">
    <property type="component" value="Unassembled WGS sequence"/>
</dbReference>
<comment type="similarity">
    <text evidence="1">Belongs to the FGGY kinase family.</text>
</comment>
<dbReference type="EMBL" id="AAUW01000034">
    <property type="protein sequence ID" value="EAV40294.1"/>
    <property type="molecule type" value="Genomic_DNA"/>
</dbReference>
<protein>
    <recommendedName>
        <fullName evidence="4">Carbohydrate kinase FGGY C-terminal domain-containing protein</fullName>
    </recommendedName>
</protein>
<dbReference type="InterPro" id="IPR043129">
    <property type="entry name" value="ATPase_NBD"/>
</dbReference>
<dbReference type="Gene3D" id="3.30.420.40">
    <property type="match status" value="2"/>
</dbReference>
<evidence type="ECO:0000256" key="2">
    <source>
        <dbReference type="ARBA" id="ARBA00022679"/>
    </source>
</evidence>
<comment type="caution">
    <text evidence="5">The sequence shown here is derived from an EMBL/GenBank/DDBJ whole genome shotgun (WGS) entry which is preliminary data.</text>
</comment>
<name>A0P3V0_ROSAI</name>